<protein>
    <recommendedName>
        <fullName evidence="3">Holin</fullName>
    </recommendedName>
</protein>
<accession>A0ABS3L330</accession>
<organism evidence="1 2">
    <name type="scientific">Staphylococcus nepalensis</name>
    <dbReference type="NCBI Taxonomy" id="214473"/>
    <lineage>
        <taxon>Bacteria</taxon>
        <taxon>Bacillati</taxon>
        <taxon>Bacillota</taxon>
        <taxon>Bacilli</taxon>
        <taxon>Bacillales</taxon>
        <taxon>Staphylococcaceae</taxon>
        <taxon>Staphylococcus</taxon>
    </lineage>
</organism>
<name>A0ABS3L330_9STAP</name>
<evidence type="ECO:0000313" key="1">
    <source>
        <dbReference type="EMBL" id="MBO1227959.1"/>
    </source>
</evidence>
<dbReference type="Proteomes" id="UP000664081">
    <property type="component" value="Unassembled WGS sequence"/>
</dbReference>
<sequence>MKLFGTLITASSLTSFAVGYVTEDIFNSLAIYSPLAITSWAITEWFNDRKIRKQLLEEK</sequence>
<dbReference type="RefSeq" id="WP_207573010.1">
    <property type="nucleotide sequence ID" value="NZ_JAFNLQ010000063.1"/>
</dbReference>
<evidence type="ECO:0008006" key="3">
    <source>
        <dbReference type="Google" id="ProtNLM"/>
    </source>
</evidence>
<proteinExistence type="predicted"/>
<comment type="caution">
    <text evidence="1">The sequence shown here is derived from an EMBL/GenBank/DDBJ whole genome shotgun (WGS) entry which is preliminary data.</text>
</comment>
<keyword evidence="2" id="KW-1185">Reference proteome</keyword>
<gene>
    <name evidence="1" type="ORF">J3T88_11690</name>
</gene>
<dbReference type="EMBL" id="JAFNLT010000011">
    <property type="protein sequence ID" value="MBO1227959.1"/>
    <property type="molecule type" value="Genomic_DNA"/>
</dbReference>
<reference evidence="1 2" key="1">
    <citation type="submission" date="2021-03" db="EMBL/GenBank/DDBJ databases">
        <title>Staphylococci and Mammaliicocci in bats.</title>
        <authorList>
            <person name="Fountain K."/>
        </authorList>
    </citation>
    <scope>NUCLEOTIDE SEQUENCE [LARGE SCALE GENOMIC DNA]</scope>
    <source>
        <strain evidence="1 2">18_1_E_SW</strain>
    </source>
</reference>
<evidence type="ECO:0000313" key="2">
    <source>
        <dbReference type="Proteomes" id="UP000664081"/>
    </source>
</evidence>